<dbReference type="Proteomes" id="UP000694523">
    <property type="component" value="Unplaced"/>
</dbReference>
<proteinExistence type="predicted"/>
<evidence type="ECO:0000313" key="1">
    <source>
        <dbReference type="Ensembl" id="ENSNMLP00000003318.1"/>
    </source>
</evidence>
<organism evidence="1 2">
    <name type="scientific">Neogobius melanostomus</name>
    <name type="common">round goby</name>
    <dbReference type="NCBI Taxonomy" id="47308"/>
    <lineage>
        <taxon>Eukaryota</taxon>
        <taxon>Metazoa</taxon>
        <taxon>Chordata</taxon>
        <taxon>Craniata</taxon>
        <taxon>Vertebrata</taxon>
        <taxon>Euteleostomi</taxon>
        <taxon>Actinopterygii</taxon>
        <taxon>Neopterygii</taxon>
        <taxon>Teleostei</taxon>
        <taxon>Neoteleostei</taxon>
        <taxon>Acanthomorphata</taxon>
        <taxon>Gobiaria</taxon>
        <taxon>Gobiiformes</taxon>
        <taxon>Gobioidei</taxon>
        <taxon>Gobiidae</taxon>
        <taxon>Benthophilinae</taxon>
        <taxon>Neogobiini</taxon>
        <taxon>Neogobius</taxon>
    </lineage>
</organism>
<keyword evidence="2" id="KW-1185">Reference proteome</keyword>
<evidence type="ECO:0000313" key="2">
    <source>
        <dbReference type="Proteomes" id="UP000694523"/>
    </source>
</evidence>
<reference evidence="1" key="2">
    <citation type="submission" date="2025-09" db="UniProtKB">
        <authorList>
            <consortium name="Ensembl"/>
        </authorList>
    </citation>
    <scope>IDENTIFICATION</scope>
</reference>
<name>A0A8C6SCY7_9GOBI</name>
<dbReference type="AlphaFoldDB" id="A0A8C6SCY7"/>
<reference evidence="1" key="1">
    <citation type="submission" date="2025-08" db="UniProtKB">
        <authorList>
            <consortium name="Ensembl"/>
        </authorList>
    </citation>
    <scope>IDENTIFICATION</scope>
</reference>
<sequence>SLRATYSSLVPLFTPSTFSPKIATASLIFPQKFFTSGHCQSRWIRVPVMPQPCQHKSEALQFILYIFCGVMYDLNRILSCISFMVSHSSSVILSLDPSPIVP</sequence>
<accession>A0A8C6SCY7</accession>
<protein>
    <submittedName>
        <fullName evidence="1">Uncharacterized protein</fullName>
    </submittedName>
</protein>
<dbReference type="Ensembl" id="ENSNMLT00000003800.1">
    <property type="protein sequence ID" value="ENSNMLP00000003318.1"/>
    <property type="gene ID" value="ENSNMLG00000002399.1"/>
</dbReference>